<dbReference type="GO" id="GO:0017046">
    <property type="term" value="F:peptide hormone binding"/>
    <property type="evidence" value="ECO:0007669"/>
    <property type="project" value="TreeGrafter"/>
</dbReference>
<dbReference type="PROSITE" id="PS00650">
    <property type="entry name" value="G_PROTEIN_RECEP_F2_2"/>
    <property type="match status" value="1"/>
</dbReference>
<evidence type="ECO:0000256" key="5">
    <source>
        <dbReference type="ARBA" id="ARBA00022989"/>
    </source>
</evidence>
<evidence type="ECO:0000259" key="14">
    <source>
        <dbReference type="PROSITE" id="PS50261"/>
    </source>
</evidence>
<feature type="transmembrane region" description="Helical" evidence="12">
    <location>
        <begin position="243"/>
        <end position="262"/>
    </location>
</feature>
<gene>
    <name evidence="16" type="primary">ghrhrb</name>
</gene>
<dbReference type="SUPFAM" id="SSF81321">
    <property type="entry name" value="Family A G protein-coupled receptor-like"/>
    <property type="match status" value="1"/>
</dbReference>
<keyword evidence="15" id="KW-1185">Reference proteome</keyword>
<feature type="transmembrane region" description="Helical" evidence="12">
    <location>
        <begin position="282"/>
        <end position="299"/>
    </location>
</feature>
<dbReference type="CTD" id="792410"/>
<dbReference type="Proteomes" id="UP000694891">
    <property type="component" value="Unplaced"/>
</dbReference>
<dbReference type="FunFam" id="4.10.1240.10:FF:000031">
    <property type="entry name" value="Growth hormone-releasing hormone receptor a"/>
    <property type="match status" value="1"/>
</dbReference>
<name>A0A9Y4JUQ5_9TELE</name>
<evidence type="ECO:0000256" key="12">
    <source>
        <dbReference type="SAM" id="Phobius"/>
    </source>
</evidence>
<dbReference type="InterPro" id="IPR000832">
    <property type="entry name" value="GPCR_2_secretin-like"/>
</dbReference>
<evidence type="ECO:0000313" key="15">
    <source>
        <dbReference type="Proteomes" id="UP000694891"/>
    </source>
</evidence>
<dbReference type="GO" id="GO:0007188">
    <property type="term" value="P:adenylate cyclase-modulating G protein-coupled receptor signaling pathway"/>
    <property type="evidence" value="ECO:0007669"/>
    <property type="project" value="TreeGrafter"/>
</dbReference>
<evidence type="ECO:0000256" key="7">
    <source>
        <dbReference type="ARBA" id="ARBA00023136"/>
    </source>
</evidence>
<evidence type="ECO:0000256" key="4">
    <source>
        <dbReference type="ARBA" id="ARBA00022692"/>
    </source>
</evidence>
<dbReference type="SMART" id="SM00008">
    <property type="entry name" value="HormR"/>
    <property type="match status" value="1"/>
</dbReference>
<dbReference type="CDD" id="cd15271">
    <property type="entry name" value="7tmB1_GHRHR2"/>
    <property type="match status" value="1"/>
</dbReference>
<dbReference type="Gene3D" id="1.20.1070.10">
    <property type="entry name" value="Rhodopsin 7-helix transmembrane proteins"/>
    <property type="match status" value="1"/>
</dbReference>
<dbReference type="PRINTS" id="PR00249">
    <property type="entry name" value="GPCRSECRETIN"/>
</dbReference>
<keyword evidence="5 12" id="KW-1133">Transmembrane helix</keyword>
<proteinExistence type="inferred from homology"/>
<dbReference type="PROSITE" id="PS50261">
    <property type="entry name" value="G_PROTEIN_RECEP_F2_4"/>
    <property type="match status" value="1"/>
</dbReference>
<evidence type="ECO:0000256" key="8">
    <source>
        <dbReference type="ARBA" id="ARBA00023157"/>
    </source>
</evidence>
<evidence type="ECO:0000256" key="6">
    <source>
        <dbReference type="ARBA" id="ARBA00023040"/>
    </source>
</evidence>
<evidence type="ECO:0000256" key="1">
    <source>
        <dbReference type="ARBA" id="ARBA00004651"/>
    </source>
</evidence>
<feature type="transmembrane region" description="Helical" evidence="12">
    <location>
        <begin position="404"/>
        <end position="423"/>
    </location>
</feature>
<evidence type="ECO:0000256" key="11">
    <source>
        <dbReference type="ARBA" id="ARBA00023224"/>
    </source>
</evidence>
<dbReference type="GO" id="GO:0005886">
    <property type="term" value="C:plasma membrane"/>
    <property type="evidence" value="ECO:0007669"/>
    <property type="project" value="UniProtKB-SubCell"/>
</dbReference>
<evidence type="ECO:0000313" key="16">
    <source>
        <dbReference type="RefSeq" id="XP_008280022.1"/>
    </source>
</evidence>
<accession>A0A9Y4JUQ5</accession>
<evidence type="ECO:0000256" key="2">
    <source>
        <dbReference type="ARBA" id="ARBA00005314"/>
    </source>
</evidence>
<dbReference type="InterPro" id="IPR050332">
    <property type="entry name" value="GPCR_2"/>
</dbReference>
<keyword evidence="3" id="KW-1003">Cell membrane</keyword>
<evidence type="ECO:0000259" key="13">
    <source>
        <dbReference type="PROSITE" id="PS50227"/>
    </source>
</evidence>
<keyword evidence="10" id="KW-0325">Glycoprotein</keyword>
<dbReference type="FunFam" id="1.20.1070.10:FF:000032">
    <property type="entry name" value="Vasoactive intestinal polypeptide receptor 1"/>
    <property type="match status" value="1"/>
</dbReference>
<keyword evidence="6" id="KW-0297">G-protein coupled receptor</keyword>
<dbReference type="Pfam" id="PF02793">
    <property type="entry name" value="HRM"/>
    <property type="match status" value="1"/>
</dbReference>
<evidence type="ECO:0000256" key="9">
    <source>
        <dbReference type="ARBA" id="ARBA00023170"/>
    </source>
</evidence>
<feature type="domain" description="G-protein coupled receptors family 2 profile 2" evidence="14">
    <location>
        <begin position="206"/>
        <end position="457"/>
    </location>
</feature>
<dbReference type="InterPro" id="IPR001879">
    <property type="entry name" value="GPCR_2_extracellular_dom"/>
</dbReference>
<dbReference type="InterPro" id="IPR001771">
    <property type="entry name" value="GPCR_2_VIP_rcpt_1"/>
</dbReference>
<dbReference type="PROSITE" id="PS50227">
    <property type="entry name" value="G_PROTEIN_RECEP_F2_3"/>
    <property type="match status" value="1"/>
</dbReference>
<organism evidence="15 16">
    <name type="scientific">Stegastes partitus</name>
    <name type="common">bicolor damselfish</name>
    <dbReference type="NCBI Taxonomy" id="144197"/>
    <lineage>
        <taxon>Eukaryota</taxon>
        <taxon>Metazoa</taxon>
        <taxon>Chordata</taxon>
        <taxon>Craniata</taxon>
        <taxon>Vertebrata</taxon>
        <taxon>Euteleostomi</taxon>
        <taxon>Actinopterygii</taxon>
        <taxon>Neopterygii</taxon>
        <taxon>Teleostei</taxon>
        <taxon>Neoteleostei</taxon>
        <taxon>Acanthomorphata</taxon>
        <taxon>Ovalentaria</taxon>
        <taxon>Pomacentridae</taxon>
        <taxon>Stegastes</taxon>
    </lineage>
</organism>
<dbReference type="InterPro" id="IPR017983">
    <property type="entry name" value="GPCR_2_secretin-like_CS"/>
</dbReference>
<dbReference type="PANTHER" id="PTHR45620">
    <property type="entry name" value="PDF RECEPTOR-LIKE PROTEIN-RELATED"/>
    <property type="match status" value="1"/>
</dbReference>
<feature type="transmembrane region" description="Helical" evidence="12">
    <location>
        <begin position="319"/>
        <end position="338"/>
    </location>
</feature>
<dbReference type="PANTHER" id="PTHR45620:SF6">
    <property type="entry name" value="GROWTH HORMONE-RELEASING HORMONE-LIKE PEPTIDE RECEPTOR"/>
    <property type="match status" value="1"/>
</dbReference>
<dbReference type="AlphaFoldDB" id="A0A9Y4JUQ5"/>
<dbReference type="RefSeq" id="XP_008280022.1">
    <property type="nucleotide sequence ID" value="XM_008281800.1"/>
</dbReference>
<feature type="transmembrane region" description="Helical" evidence="12">
    <location>
        <begin position="435"/>
        <end position="456"/>
    </location>
</feature>
<protein>
    <submittedName>
        <fullName evidence="16">Pituitary adenylate cyclase-activating polypeptide type I receptor</fullName>
    </submittedName>
</protein>
<dbReference type="PRINTS" id="PR01154">
    <property type="entry name" value="VIP1RECEPTOR"/>
</dbReference>
<dbReference type="SUPFAM" id="SSF111418">
    <property type="entry name" value="Hormone receptor domain"/>
    <property type="match status" value="1"/>
</dbReference>
<dbReference type="GO" id="GO:0008528">
    <property type="term" value="F:G protein-coupled peptide receptor activity"/>
    <property type="evidence" value="ECO:0007669"/>
    <property type="project" value="TreeGrafter"/>
</dbReference>
<dbReference type="Gene3D" id="4.10.1240.10">
    <property type="entry name" value="GPCR, family 2, extracellular hormone receptor domain"/>
    <property type="match status" value="1"/>
</dbReference>
<feature type="transmembrane region" description="Helical" evidence="12">
    <location>
        <begin position="212"/>
        <end position="231"/>
    </location>
</feature>
<evidence type="ECO:0000256" key="3">
    <source>
        <dbReference type="ARBA" id="ARBA00022475"/>
    </source>
</evidence>
<dbReference type="Pfam" id="PF00002">
    <property type="entry name" value="7tm_2"/>
    <property type="match status" value="1"/>
</dbReference>
<comment type="subcellular location">
    <subcellularLocation>
        <location evidence="1">Cell membrane</location>
        <topology evidence="1">Multi-pass membrane protein</topology>
    </subcellularLocation>
</comment>
<keyword evidence="11" id="KW-0807">Transducer</keyword>
<dbReference type="GO" id="GO:0007166">
    <property type="term" value="P:cell surface receptor signaling pathway"/>
    <property type="evidence" value="ECO:0007669"/>
    <property type="project" value="InterPro"/>
</dbReference>
<dbReference type="InterPro" id="IPR036445">
    <property type="entry name" value="GPCR_2_extracell_dom_sf"/>
</dbReference>
<keyword evidence="4 12" id="KW-0812">Transmembrane</keyword>
<reference evidence="16" key="1">
    <citation type="submission" date="2025-08" db="UniProtKB">
        <authorList>
            <consortium name="RefSeq"/>
        </authorList>
    </citation>
    <scope>IDENTIFICATION</scope>
</reference>
<keyword evidence="9 16" id="KW-0675">Receptor</keyword>
<dbReference type="InterPro" id="IPR017981">
    <property type="entry name" value="GPCR_2-like_7TM"/>
</dbReference>
<evidence type="ECO:0000256" key="10">
    <source>
        <dbReference type="ARBA" id="ARBA00023180"/>
    </source>
</evidence>
<dbReference type="GO" id="GO:0004999">
    <property type="term" value="F:vasoactive intestinal polypeptide receptor activity"/>
    <property type="evidence" value="ECO:0007669"/>
    <property type="project" value="InterPro"/>
</dbReference>
<sequence length="527" mass="59697">MAIETISIMQKGSTAGRCIADSSAPLRCVFSGRSAPCSAQSVPALLRAYCGPSPDTGEIPDDIPTGKPLDSWLKWMDTLLHLGLFLQLAVREATEAIHPDCALVVQHMKAQEECNHILKQEENNHSAKTGCPTLWDNIRCWYRAEVGQVISISCANVSQLFANNQGYIYKNCTEEGWSEHYPSYEEACEFAEDEETEPETTYFSNFKQVYTAGYATSLIALISAIFVFTVFRKFHCTRNYIHINLFVSFILRASAVFIKDGVLFSDENLDHCFMSTTSCKSAVAFFQFSILANYFWLLVEGMYLQTLLALTFVFQKKYFWWYILIGWGLPTTIITAWILTRNFYDNTGCWDDTDVAFIWWIIKAPITASLLVNFIIFINVIRILVQKLRSPGVGGNDTSHFKRLAKSTLLLIPLFGMHYMVFAFLPEHTGAEARIFIELGLGSFQGFVVALLYCFLNGEVQAELKKRFWKWQTQSYLSYSKRRRTLFTESSTVTQISVLDKSSPKDQPVSDTLALTHSLTPSNVSTV</sequence>
<feature type="domain" description="G-protein coupled receptors family 2 profile 1" evidence="13">
    <location>
        <begin position="113"/>
        <end position="192"/>
    </location>
</feature>
<feature type="transmembrane region" description="Helical" evidence="12">
    <location>
        <begin position="358"/>
        <end position="384"/>
    </location>
</feature>
<comment type="similarity">
    <text evidence="2">Belongs to the G-protein coupled receptor 2 family.</text>
</comment>
<keyword evidence="7 12" id="KW-0472">Membrane</keyword>
<keyword evidence="8" id="KW-1015">Disulfide bond</keyword>